<keyword evidence="3" id="KW-1185">Reference proteome</keyword>
<gene>
    <name evidence="2" type="ORF">PCOR1329_LOCUS44717</name>
</gene>
<reference evidence="2" key="1">
    <citation type="submission" date="2023-10" db="EMBL/GenBank/DDBJ databases">
        <authorList>
            <person name="Chen Y."/>
            <person name="Shah S."/>
            <person name="Dougan E. K."/>
            <person name="Thang M."/>
            <person name="Chan C."/>
        </authorList>
    </citation>
    <scope>NUCLEOTIDE SEQUENCE [LARGE SCALE GENOMIC DNA]</scope>
</reference>
<proteinExistence type="predicted"/>
<accession>A0ABN9U2T6</accession>
<dbReference type="EMBL" id="CAUYUJ010015375">
    <property type="protein sequence ID" value="CAK0853127.1"/>
    <property type="molecule type" value="Genomic_DNA"/>
</dbReference>
<evidence type="ECO:0000256" key="1">
    <source>
        <dbReference type="SAM" id="MobiDB-lite"/>
    </source>
</evidence>
<comment type="caution">
    <text evidence="2">The sequence shown here is derived from an EMBL/GenBank/DDBJ whole genome shotgun (WGS) entry which is preliminary data.</text>
</comment>
<feature type="region of interest" description="Disordered" evidence="1">
    <location>
        <begin position="443"/>
        <end position="464"/>
    </location>
</feature>
<organism evidence="2 3">
    <name type="scientific">Prorocentrum cordatum</name>
    <dbReference type="NCBI Taxonomy" id="2364126"/>
    <lineage>
        <taxon>Eukaryota</taxon>
        <taxon>Sar</taxon>
        <taxon>Alveolata</taxon>
        <taxon>Dinophyceae</taxon>
        <taxon>Prorocentrales</taxon>
        <taxon>Prorocentraceae</taxon>
        <taxon>Prorocentrum</taxon>
    </lineage>
</organism>
<evidence type="ECO:0000313" key="2">
    <source>
        <dbReference type="EMBL" id="CAK0853127.1"/>
    </source>
</evidence>
<dbReference type="Proteomes" id="UP001189429">
    <property type="component" value="Unassembled WGS sequence"/>
</dbReference>
<protein>
    <submittedName>
        <fullName evidence="2">Uncharacterized protein</fullName>
    </submittedName>
</protein>
<sequence>MLNPNPHKELLDWVERVSNSALQGDPTYANFKTLQDQIIQKLEAAGLCYREQSKPFHVGVEPSNRHGIGVEAVDVHSLIQCIATVGFSWSEAAGGVAIELSSDPTTRQKQRDFQDHLSAISGGAIPPMNANDLRYLSITNGHTNAGLRCIDRECKTTLTSDALVVDGHLAKEKVYTACPSYKEAVENGLHWLIIRAEVPASCASFCSFFQEADNATHGAHRVQSSMQTLLQIHSRAVRGGSMPDDKMWAAIAREIERTKPFLAGQCHDLCMFVKEWGGGTEPVHLRDLEEFSKTLVFRRDISGATFKAFASIPMVQAPEYIVSCVKACLVAPENFCRGNECRLFTTSDCASISSKHKASAITVATMIRHAAKFMETVGMSQTDRCKTMSDFQVKCVMHVHGKKSGNRRCFGNLKEIGQWLLETIWELYPVAKDLDQPWPVLEPKGTSPKQDDSGFRQFSSTGGVSSDCLGSRGFKTGVTIEKENKMYIIKNLSTEGATLQEKVDGADPVDGDDGDDLINVTVGQLLDEYKARAFCTLLLFLML</sequence>
<name>A0ABN9U2T6_9DINO</name>
<evidence type="ECO:0000313" key="3">
    <source>
        <dbReference type="Proteomes" id="UP001189429"/>
    </source>
</evidence>